<evidence type="ECO:0000313" key="7">
    <source>
        <dbReference type="EMBL" id="MBD1431811.1"/>
    </source>
</evidence>
<protein>
    <submittedName>
        <fullName evidence="7">Lipopolysaccharide biosynthesis protein</fullName>
    </submittedName>
</protein>
<feature type="transmembrane region" description="Helical" evidence="6">
    <location>
        <begin position="444"/>
        <end position="466"/>
    </location>
</feature>
<proteinExistence type="predicted"/>
<feature type="transmembrane region" description="Helical" evidence="6">
    <location>
        <begin position="320"/>
        <end position="341"/>
    </location>
</feature>
<evidence type="ECO:0000256" key="1">
    <source>
        <dbReference type="ARBA" id="ARBA00004651"/>
    </source>
</evidence>
<name>A0ABR7YKP9_9SPHI</name>
<dbReference type="PANTHER" id="PTHR30250:SF26">
    <property type="entry name" value="PSMA PROTEIN"/>
    <property type="match status" value="1"/>
</dbReference>
<keyword evidence="3 6" id="KW-0812">Transmembrane</keyword>
<dbReference type="PANTHER" id="PTHR30250">
    <property type="entry name" value="PST FAMILY PREDICTED COLANIC ACID TRANSPORTER"/>
    <property type="match status" value="1"/>
</dbReference>
<dbReference type="Pfam" id="PF01554">
    <property type="entry name" value="MatE"/>
    <property type="match status" value="1"/>
</dbReference>
<keyword evidence="2" id="KW-1003">Cell membrane</keyword>
<gene>
    <name evidence="7" type="ORF">H8B06_03155</name>
</gene>
<dbReference type="RefSeq" id="WP_190992828.1">
    <property type="nucleotide sequence ID" value="NZ_JACOIK010000002.1"/>
</dbReference>
<feature type="transmembrane region" description="Helical" evidence="6">
    <location>
        <begin position="412"/>
        <end position="438"/>
    </location>
</feature>
<feature type="transmembrane region" description="Helical" evidence="6">
    <location>
        <begin position="102"/>
        <end position="124"/>
    </location>
</feature>
<reference evidence="7 8" key="1">
    <citation type="submission" date="2020-08" db="EMBL/GenBank/DDBJ databases">
        <title>Sphingobacterium sp. DN00404 isolated from aquaculture water.</title>
        <authorList>
            <person name="Zhang M."/>
        </authorList>
    </citation>
    <scope>NUCLEOTIDE SEQUENCE [LARGE SCALE GENOMIC DNA]</scope>
    <source>
        <strain evidence="7 8">DN00404</strain>
    </source>
</reference>
<evidence type="ECO:0000256" key="2">
    <source>
        <dbReference type="ARBA" id="ARBA00022475"/>
    </source>
</evidence>
<dbReference type="Proteomes" id="UP000602759">
    <property type="component" value="Unassembled WGS sequence"/>
</dbReference>
<comment type="caution">
    <text evidence="7">The sequence shown here is derived from an EMBL/GenBank/DDBJ whole genome shotgun (WGS) entry which is preliminary data.</text>
</comment>
<feature type="transmembrane region" description="Helical" evidence="6">
    <location>
        <begin position="290"/>
        <end position="314"/>
    </location>
</feature>
<feature type="transmembrane region" description="Helical" evidence="6">
    <location>
        <begin position="136"/>
        <end position="157"/>
    </location>
</feature>
<dbReference type="InterPro" id="IPR050833">
    <property type="entry name" value="Poly_Biosynth_Transport"/>
</dbReference>
<dbReference type="InterPro" id="IPR002528">
    <property type="entry name" value="MATE_fam"/>
</dbReference>
<evidence type="ECO:0000256" key="5">
    <source>
        <dbReference type="ARBA" id="ARBA00023136"/>
    </source>
</evidence>
<organism evidence="7 8">
    <name type="scientific">Sphingobacterium micropteri</name>
    <dbReference type="NCBI Taxonomy" id="2763501"/>
    <lineage>
        <taxon>Bacteria</taxon>
        <taxon>Pseudomonadati</taxon>
        <taxon>Bacteroidota</taxon>
        <taxon>Sphingobacteriia</taxon>
        <taxon>Sphingobacteriales</taxon>
        <taxon>Sphingobacteriaceae</taxon>
        <taxon>Sphingobacterium</taxon>
    </lineage>
</organism>
<sequence length="486" mass="54577">MGVSLYTSRVVLSSLGIEDYGIYTVVGGVVSLFSFLNAAMVSGTQRFLAIDIGQRNWEGLRKTFNATLLIHIAIAIILLLIGETLGGWFVNNKLNISINRQSAAGLAFQFSLLAACFSVIQGPYNALLIAREKMGVFAAFGVLEVILKLVVAYAISISEQDKLIVYSILIFIVTFLMGLMYQLYCFRYFKESRFKIYHDFSLLRDILAFSGWNLFGNIAAVAKAQGINILLNVLYGTALNAAYGIMLQVQNAVSLFVTNFQTAINPQIFKNYANRDFERMQLLMFQGARYSFFLLVIIVFPLIYNVDYILMLWLNEPPKLAGVFITLTLVNLLIETISRPLITGALATGQIKWYQIVVGSLLFLNLPLSYILFLVTNNPATFLYVAIFLSFITLIFRVLFLTKLIHLNVGIFLNEVGLPIIKVSFLCLIFYFVLQAAIGPSNSFFEMVTISTVILIFLTLIIYSVGVKKSERNLIKSILLTKIYKR</sequence>
<feature type="transmembrane region" description="Helical" evidence="6">
    <location>
        <begin position="20"/>
        <end position="42"/>
    </location>
</feature>
<comment type="subcellular location">
    <subcellularLocation>
        <location evidence="1">Cell membrane</location>
        <topology evidence="1">Multi-pass membrane protein</topology>
    </subcellularLocation>
</comment>
<evidence type="ECO:0000256" key="6">
    <source>
        <dbReference type="SAM" id="Phobius"/>
    </source>
</evidence>
<keyword evidence="8" id="KW-1185">Reference proteome</keyword>
<dbReference type="PRINTS" id="PR00173">
    <property type="entry name" value="EDTRNSPORT"/>
</dbReference>
<feature type="transmembrane region" description="Helical" evidence="6">
    <location>
        <begin position="163"/>
        <end position="186"/>
    </location>
</feature>
<feature type="transmembrane region" description="Helical" evidence="6">
    <location>
        <begin position="381"/>
        <end position="400"/>
    </location>
</feature>
<feature type="transmembrane region" description="Helical" evidence="6">
    <location>
        <begin position="63"/>
        <end position="82"/>
    </location>
</feature>
<keyword evidence="5 6" id="KW-0472">Membrane</keyword>
<evidence type="ECO:0000256" key="4">
    <source>
        <dbReference type="ARBA" id="ARBA00022989"/>
    </source>
</evidence>
<evidence type="ECO:0000256" key="3">
    <source>
        <dbReference type="ARBA" id="ARBA00022692"/>
    </source>
</evidence>
<accession>A0ABR7YKP9</accession>
<keyword evidence="4 6" id="KW-1133">Transmembrane helix</keyword>
<feature type="transmembrane region" description="Helical" evidence="6">
    <location>
        <begin position="353"/>
        <end position="375"/>
    </location>
</feature>
<evidence type="ECO:0000313" key="8">
    <source>
        <dbReference type="Proteomes" id="UP000602759"/>
    </source>
</evidence>
<dbReference type="EMBL" id="JACOIK010000002">
    <property type="protein sequence ID" value="MBD1431811.1"/>
    <property type="molecule type" value="Genomic_DNA"/>
</dbReference>